<comment type="caution">
    <text evidence="6">The sequence shown here is derived from an EMBL/GenBank/DDBJ whole genome shotgun (WGS) entry which is preliminary data.</text>
</comment>
<sequence>FLFFKSGGAELLFNRVKEHDVVLQKDGKPWNIKRLLAWIKDNLLKERPELFVQGESVYESLSIVNEILHVKCLPGLI</sequence>
<dbReference type="Gene3D" id="3.10.20.30">
    <property type="match status" value="1"/>
</dbReference>
<evidence type="ECO:0000256" key="3">
    <source>
        <dbReference type="ARBA" id="ARBA00022694"/>
    </source>
</evidence>
<accession>A0AAU9VTB1</accession>
<feature type="non-terminal residue" evidence="6">
    <location>
        <position position="1"/>
    </location>
</feature>
<dbReference type="Proteomes" id="UP001159428">
    <property type="component" value="Unassembled WGS sequence"/>
</dbReference>
<gene>
    <name evidence="6" type="ORF">PMEA_00022162</name>
</gene>
<protein>
    <recommendedName>
        <fullName evidence="5">Ubiquitin-related modifier 1</fullName>
    </recommendedName>
</protein>
<dbReference type="AlphaFoldDB" id="A0AAU9VTB1"/>
<evidence type="ECO:0000313" key="6">
    <source>
        <dbReference type="EMBL" id="CAH3037542.1"/>
    </source>
</evidence>
<comment type="pathway">
    <text evidence="5">tRNA modification; 5-methoxycarbonylmethyl-2-thiouridine-tRNA biosynthesis.</text>
</comment>
<organism evidence="6 7">
    <name type="scientific">Pocillopora meandrina</name>
    <dbReference type="NCBI Taxonomy" id="46732"/>
    <lineage>
        <taxon>Eukaryota</taxon>
        <taxon>Metazoa</taxon>
        <taxon>Cnidaria</taxon>
        <taxon>Anthozoa</taxon>
        <taxon>Hexacorallia</taxon>
        <taxon>Scleractinia</taxon>
        <taxon>Astrocoeniina</taxon>
        <taxon>Pocilloporidae</taxon>
        <taxon>Pocillopora</taxon>
    </lineage>
</organism>
<dbReference type="InterPro" id="IPR015221">
    <property type="entry name" value="Urm1"/>
</dbReference>
<keyword evidence="3 5" id="KW-0819">tRNA processing</keyword>
<evidence type="ECO:0000256" key="2">
    <source>
        <dbReference type="ARBA" id="ARBA00022499"/>
    </source>
</evidence>
<evidence type="ECO:0000256" key="5">
    <source>
        <dbReference type="RuleBase" id="RU361182"/>
    </source>
</evidence>
<dbReference type="GO" id="GO:0034227">
    <property type="term" value="P:tRNA thio-modification"/>
    <property type="evidence" value="ECO:0007669"/>
    <property type="project" value="InterPro"/>
</dbReference>
<keyword evidence="2" id="KW-1017">Isopeptide bond</keyword>
<keyword evidence="1 5" id="KW-0963">Cytoplasm</keyword>
<dbReference type="PANTHER" id="PTHR14986">
    <property type="entry name" value="RURM1 PROTEIN"/>
    <property type="match status" value="1"/>
</dbReference>
<evidence type="ECO:0000313" key="7">
    <source>
        <dbReference type="Proteomes" id="UP001159428"/>
    </source>
</evidence>
<proteinExistence type="inferred from homology"/>
<keyword evidence="7" id="KW-1185">Reference proteome</keyword>
<dbReference type="GO" id="GO:0005737">
    <property type="term" value="C:cytoplasm"/>
    <property type="evidence" value="ECO:0007669"/>
    <property type="project" value="UniProtKB-SubCell"/>
</dbReference>
<comment type="similarity">
    <text evidence="5">Belongs to the URM1 family.</text>
</comment>
<dbReference type="InterPro" id="IPR016155">
    <property type="entry name" value="Mopterin_synth/thiamin_S_b"/>
</dbReference>
<dbReference type="InterPro" id="IPR012675">
    <property type="entry name" value="Beta-grasp_dom_sf"/>
</dbReference>
<keyword evidence="4" id="KW-0833">Ubl conjugation pathway</keyword>
<comment type="subcellular location">
    <subcellularLocation>
        <location evidence="5">Cytoplasm</location>
    </subcellularLocation>
</comment>
<dbReference type="SUPFAM" id="SSF54285">
    <property type="entry name" value="MoaD/ThiS"/>
    <property type="match status" value="1"/>
</dbReference>
<dbReference type="EMBL" id="CALNXJ010000004">
    <property type="protein sequence ID" value="CAH3037542.1"/>
    <property type="molecule type" value="Genomic_DNA"/>
</dbReference>
<evidence type="ECO:0000256" key="1">
    <source>
        <dbReference type="ARBA" id="ARBA00022490"/>
    </source>
</evidence>
<dbReference type="Pfam" id="PF09138">
    <property type="entry name" value="Urm1"/>
    <property type="match status" value="1"/>
</dbReference>
<evidence type="ECO:0000256" key="4">
    <source>
        <dbReference type="ARBA" id="ARBA00022786"/>
    </source>
</evidence>
<name>A0AAU9VTB1_9CNID</name>
<reference evidence="6 7" key="1">
    <citation type="submission" date="2022-05" db="EMBL/GenBank/DDBJ databases">
        <authorList>
            <consortium name="Genoscope - CEA"/>
            <person name="William W."/>
        </authorList>
    </citation>
    <scope>NUCLEOTIDE SEQUENCE [LARGE SCALE GENOMIC DNA]</scope>
</reference>